<evidence type="ECO:0000256" key="6">
    <source>
        <dbReference type="ARBA" id="ARBA00022643"/>
    </source>
</evidence>
<dbReference type="PROSITE" id="PS50902">
    <property type="entry name" value="FLAVODOXIN_LIKE"/>
    <property type="match status" value="1"/>
</dbReference>
<sequence length="146" mass="15468">MPKALIVFGSTTGNTETTARYIADTASRKGFEVEMKNAADVPAVALGGDYDLVLLGCSTWGDEEIELQDDFIPLYDELENSGLGGKKVAVFGCGDSSYTYFCGAVDAIEEKLEALGADIVTDGLKIDGDPDKGDVVAWAEEVLGKM</sequence>
<keyword evidence="11" id="KW-1185">Reference proteome</keyword>
<name>A0A7J0BFC8_9BACT</name>
<evidence type="ECO:0000256" key="8">
    <source>
        <dbReference type="RuleBase" id="RU367037"/>
    </source>
</evidence>
<protein>
    <recommendedName>
        <fullName evidence="3 8">Flavodoxin</fullName>
    </recommendedName>
</protein>
<dbReference type="InterPro" id="IPR001226">
    <property type="entry name" value="Flavodoxin_CS"/>
</dbReference>
<comment type="cofactor">
    <cofactor evidence="1 8">
        <name>FMN</name>
        <dbReference type="ChEBI" id="CHEBI:58210"/>
    </cofactor>
</comment>
<keyword evidence="6 8" id="KW-0288">FMN</keyword>
<dbReference type="InterPro" id="IPR050619">
    <property type="entry name" value="Flavodoxin"/>
</dbReference>
<dbReference type="InterPro" id="IPR008254">
    <property type="entry name" value="Flavodoxin/NO_synth"/>
</dbReference>
<dbReference type="GO" id="GO:0010181">
    <property type="term" value="F:FMN binding"/>
    <property type="evidence" value="ECO:0007669"/>
    <property type="project" value="UniProtKB-UniRule"/>
</dbReference>
<reference evidence="10 11" key="1">
    <citation type="submission" date="2020-05" db="EMBL/GenBank/DDBJ databases">
        <title>Draft genome sequence of Desulfovibrio sp. strain HN2T.</title>
        <authorList>
            <person name="Ueno A."/>
            <person name="Tamazawa S."/>
            <person name="Tamamura S."/>
            <person name="Murakami T."/>
            <person name="Kiyama T."/>
            <person name="Inomata H."/>
            <person name="Amano Y."/>
            <person name="Miyakawa K."/>
            <person name="Tamaki H."/>
            <person name="Naganuma T."/>
            <person name="Kaneko K."/>
        </authorList>
    </citation>
    <scope>NUCLEOTIDE SEQUENCE [LARGE SCALE GENOMIC DNA]</scope>
    <source>
        <strain evidence="10 11">HN2</strain>
    </source>
</reference>
<dbReference type="Pfam" id="PF00258">
    <property type="entry name" value="Flavodoxin_1"/>
    <property type="match status" value="1"/>
</dbReference>
<evidence type="ECO:0000256" key="1">
    <source>
        <dbReference type="ARBA" id="ARBA00001917"/>
    </source>
</evidence>
<keyword evidence="7 8" id="KW-0249">Electron transport</keyword>
<evidence type="ECO:0000256" key="4">
    <source>
        <dbReference type="ARBA" id="ARBA00022448"/>
    </source>
</evidence>
<evidence type="ECO:0000313" key="11">
    <source>
        <dbReference type="Proteomes" id="UP000503840"/>
    </source>
</evidence>
<dbReference type="PANTHER" id="PTHR42809">
    <property type="entry name" value="FLAVODOXIN 2"/>
    <property type="match status" value="1"/>
</dbReference>
<keyword evidence="4 8" id="KW-0813">Transport</keyword>
<dbReference type="Proteomes" id="UP000503840">
    <property type="component" value="Unassembled WGS sequence"/>
</dbReference>
<dbReference type="AlphaFoldDB" id="A0A7J0BFC8"/>
<evidence type="ECO:0000256" key="7">
    <source>
        <dbReference type="ARBA" id="ARBA00022982"/>
    </source>
</evidence>
<accession>A0A7J0BFC8</accession>
<dbReference type="GO" id="GO:0009055">
    <property type="term" value="F:electron transfer activity"/>
    <property type="evidence" value="ECO:0007669"/>
    <property type="project" value="UniProtKB-UniRule"/>
</dbReference>
<evidence type="ECO:0000256" key="5">
    <source>
        <dbReference type="ARBA" id="ARBA00022630"/>
    </source>
</evidence>
<dbReference type="RefSeq" id="WP_174404114.1">
    <property type="nucleotide sequence ID" value="NZ_BLVO01000005.1"/>
</dbReference>
<keyword evidence="5 8" id="KW-0285">Flavoprotein</keyword>
<evidence type="ECO:0000256" key="2">
    <source>
        <dbReference type="ARBA" id="ARBA00005267"/>
    </source>
</evidence>
<gene>
    <name evidence="10" type="ORF">DSM101010T_07750</name>
</gene>
<proteinExistence type="inferred from homology"/>
<evidence type="ECO:0000256" key="3">
    <source>
        <dbReference type="ARBA" id="ARBA00017869"/>
    </source>
</evidence>
<evidence type="ECO:0000313" key="10">
    <source>
        <dbReference type="EMBL" id="GFM32410.1"/>
    </source>
</evidence>
<dbReference type="InterPro" id="IPR001094">
    <property type="entry name" value="Flavdoxin-like"/>
</dbReference>
<dbReference type="Gene3D" id="3.40.50.360">
    <property type="match status" value="1"/>
</dbReference>
<dbReference type="PANTHER" id="PTHR42809:SF1">
    <property type="entry name" value="FLAVODOXIN 1"/>
    <property type="match status" value="1"/>
</dbReference>
<dbReference type="PRINTS" id="PR00369">
    <property type="entry name" value="FLAVODOXIN"/>
</dbReference>
<comment type="caution">
    <text evidence="10">The sequence shown here is derived from an EMBL/GenBank/DDBJ whole genome shotgun (WGS) entry which is preliminary data.</text>
</comment>
<dbReference type="InterPro" id="IPR010087">
    <property type="entry name" value="Flav_short"/>
</dbReference>
<dbReference type="NCBIfam" id="TIGR01753">
    <property type="entry name" value="flav_short"/>
    <property type="match status" value="1"/>
</dbReference>
<dbReference type="SUPFAM" id="SSF52218">
    <property type="entry name" value="Flavoproteins"/>
    <property type="match status" value="1"/>
</dbReference>
<comment type="similarity">
    <text evidence="2 8">Belongs to the flavodoxin family.</text>
</comment>
<comment type="function">
    <text evidence="8">Low-potential electron donor to a number of redox enzymes.</text>
</comment>
<evidence type="ECO:0000259" key="9">
    <source>
        <dbReference type="PROSITE" id="PS50902"/>
    </source>
</evidence>
<feature type="domain" description="Flavodoxin-like" evidence="9">
    <location>
        <begin position="4"/>
        <end position="143"/>
    </location>
</feature>
<dbReference type="PROSITE" id="PS00201">
    <property type="entry name" value="FLAVODOXIN"/>
    <property type="match status" value="1"/>
</dbReference>
<dbReference type="InterPro" id="IPR029039">
    <property type="entry name" value="Flavoprotein-like_sf"/>
</dbReference>
<dbReference type="EMBL" id="BLVO01000005">
    <property type="protein sequence ID" value="GFM32410.1"/>
    <property type="molecule type" value="Genomic_DNA"/>
</dbReference>
<organism evidence="10 11">
    <name type="scientific">Desulfovibrio subterraneus</name>
    <dbReference type="NCBI Taxonomy" id="2718620"/>
    <lineage>
        <taxon>Bacteria</taxon>
        <taxon>Pseudomonadati</taxon>
        <taxon>Thermodesulfobacteriota</taxon>
        <taxon>Desulfovibrionia</taxon>
        <taxon>Desulfovibrionales</taxon>
        <taxon>Desulfovibrionaceae</taxon>
        <taxon>Desulfovibrio</taxon>
    </lineage>
</organism>